<gene>
    <name evidence="3" type="ORF">NDU88_004154</name>
</gene>
<sequence length="249" mass="26633">MIAGGIDTATAFSWWCAARQSGGRCTARGAVYRLVRLAATRVMPRRPPLCLLLAGCSTRTGVAAVLGWLLMAPMTRKTPRMVRGKPSLEAKAGKRDKKLPAAPSKDRTSAQGKGLQQGALAMEKLQGNFAQVPAMFKQTVRTKQTPPQKELRNEGAEPSEGNSDLEASTGMVARGTDSLDGTGRTLVNGGSDVDPLWDVNRTDPWLLMEENADLGETIIGAGTSSSTQNETLQGTTDAEKIPQYPNLKH</sequence>
<feature type="transmembrane region" description="Helical" evidence="2">
    <location>
        <begin position="51"/>
        <end position="71"/>
    </location>
</feature>
<evidence type="ECO:0000256" key="1">
    <source>
        <dbReference type="SAM" id="MobiDB-lite"/>
    </source>
</evidence>
<keyword evidence="2" id="KW-0812">Transmembrane</keyword>
<protein>
    <submittedName>
        <fullName evidence="3">Uncharacterized protein</fullName>
    </submittedName>
</protein>
<feature type="region of interest" description="Disordered" evidence="1">
    <location>
        <begin position="219"/>
        <end position="249"/>
    </location>
</feature>
<proteinExistence type="predicted"/>
<dbReference type="Proteomes" id="UP001066276">
    <property type="component" value="Chromosome 10"/>
</dbReference>
<feature type="compositionally biased region" description="Polar residues" evidence="1">
    <location>
        <begin position="222"/>
        <end position="236"/>
    </location>
</feature>
<dbReference type="EMBL" id="JANPWB010000014">
    <property type="protein sequence ID" value="KAJ1099050.1"/>
    <property type="molecule type" value="Genomic_DNA"/>
</dbReference>
<organism evidence="3 4">
    <name type="scientific">Pleurodeles waltl</name>
    <name type="common">Iberian ribbed newt</name>
    <dbReference type="NCBI Taxonomy" id="8319"/>
    <lineage>
        <taxon>Eukaryota</taxon>
        <taxon>Metazoa</taxon>
        <taxon>Chordata</taxon>
        <taxon>Craniata</taxon>
        <taxon>Vertebrata</taxon>
        <taxon>Euteleostomi</taxon>
        <taxon>Amphibia</taxon>
        <taxon>Batrachia</taxon>
        <taxon>Caudata</taxon>
        <taxon>Salamandroidea</taxon>
        <taxon>Salamandridae</taxon>
        <taxon>Pleurodelinae</taxon>
        <taxon>Pleurodeles</taxon>
    </lineage>
</organism>
<evidence type="ECO:0000313" key="3">
    <source>
        <dbReference type="EMBL" id="KAJ1099050.1"/>
    </source>
</evidence>
<evidence type="ECO:0000313" key="4">
    <source>
        <dbReference type="Proteomes" id="UP001066276"/>
    </source>
</evidence>
<comment type="caution">
    <text evidence="3">The sequence shown here is derived from an EMBL/GenBank/DDBJ whole genome shotgun (WGS) entry which is preliminary data.</text>
</comment>
<keyword evidence="4" id="KW-1185">Reference proteome</keyword>
<name>A0AAV7MFS7_PLEWA</name>
<feature type="region of interest" description="Disordered" evidence="1">
    <location>
        <begin position="139"/>
        <end position="168"/>
    </location>
</feature>
<reference evidence="3" key="1">
    <citation type="journal article" date="2022" name="bioRxiv">
        <title>Sequencing and chromosome-scale assembly of the giantPleurodeles waltlgenome.</title>
        <authorList>
            <person name="Brown T."/>
            <person name="Elewa A."/>
            <person name="Iarovenko S."/>
            <person name="Subramanian E."/>
            <person name="Araus A.J."/>
            <person name="Petzold A."/>
            <person name="Susuki M."/>
            <person name="Suzuki K.-i.T."/>
            <person name="Hayashi T."/>
            <person name="Toyoda A."/>
            <person name="Oliveira C."/>
            <person name="Osipova E."/>
            <person name="Leigh N.D."/>
            <person name="Simon A."/>
            <person name="Yun M.H."/>
        </authorList>
    </citation>
    <scope>NUCLEOTIDE SEQUENCE</scope>
    <source>
        <strain evidence="3">20211129_DDA</strain>
        <tissue evidence="3">Liver</tissue>
    </source>
</reference>
<feature type="region of interest" description="Disordered" evidence="1">
    <location>
        <begin position="79"/>
        <end position="116"/>
    </location>
</feature>
<keyword evidence="2" id="KW-1133">Transmembrane helix</keyword>
<accession>A0AAV7MFS7</accession>
<dbReference type="AlphaFoldDB" id="A0AAV7MFS7"/>
<keyword evidence="2" id="KW-0472">Membrane</keyword>
<evidence type="ECO:0000256" key="2">
    <source>
        <dbReference type="SAM" id="Phobius"/>
    </source>
</evidence>